<dbReference type="InterPro" id="IPR002872">
    <property type="entry name" value="Proline_DH_dom"/>
</dbReference>
<dbReference type="GO" id="GO:0071949">
    <property type="term" value="F:FAD binding"/>
    <property type="evidence" value="ECO:0007669"/>
    <property type="project" value="TreeGrafter"/>
</dbReference>
<sequence>MLRNLSLNRATVAHRCFLARTLTASFVTKTPINGKPLQMAPMHSSIPVEEIVKPAAVDHLKNLSAQELVSLGVIGFATINKPMLDLVLKVFPFVPVWVMKLLVSSLYCGGDNFKEVRETGERLRVRGIKNMMLSLTIEDAEGTKNIDINHIVSETIASIHQILKPHLQKQLDGAADVNTIPPGYIALKPSALVKNPSETLLHFNDPAYQHQRDALVNNCTAITQEIFNLNQEFSKLYPQRKAPFFVSVIDAEKYALQKSGVYELQRTLFQKFNPKSSKMVSCVGTWQLYLQDSGADLMKDYERAEKEEYKLGLKIVRGAYIHSEPRRDAIIYPNQAGTDANFNAVMSKVICDLLSKGEKSIFGHLVIASHNYQSQKLATEMLKGHENNLGKSNVVLGQLLGMADNITHDLIVNHNAQNLIKYVPWGPPVETKDYLLRRLQENGDAVRADNGFPLVIAVGKALWRSISQRSSTA</sequence>
<dbReference type="OrthoDB" id="5464at2759"/>
<evidence type="ECO:0000256" key="1">
    <source>
        <dbReference type="ARBA" id="ARBA00005869"/>
    </source>
</evidence>
<keyword evidence="5" id="KW-0285">Flavoprotein</keyword>
<dbReference type="Gene3D" id="3.20.20.220">
    <property type="match status" value="1"/>
</dbReference>
<name>A0A1G4JSZ0_9SACH</name>
<evidence type="ECO:0000313" key="8">
    <source>
        <dbReference type="Proteomes" id="UP000190274"/>
    </source>
</evidence>
<evidence type="ECO:0000256" key="3">
    <source>
        <dbReference type="ARBA" id="ARBA00023002"/>
    </source>
</evidence>
<evidence type="ECO:0000256" key="5">
    <source>
        <dbReference type="RuleBase" id="RU364054"/>
    </source>
</evidence>
<evidence type="ECO:0000313" key="7">
    <source>
        <dbReference type="EMBL" id="SCU94009.1"/>
    </source>
</evidence>
<keyword evidence="8" id="KW-1185">Reference proteome</keyword>
<feature type="domain" description="Proline dehydrogenase" evidence="6">
    <location>
        <begin position="118"/>
        <end position="445"/>
    </location>
</feature>
<dbReference type="AlphaFoldDB" id="A0A1G4JSZ0"/>
<dbReference type="FunFam" id="3.20.20.220:FF:000017">
    <property type="entry name" value="Proline dehydrogenase"/>
    <property type="match status" value="1"/>
</dbReference>
<keyword evidence="4 5" id="KW-0642">Proline metabolism</keyword>
<comment type="catalytic activity">
    <reaction evidence="5">
        <text>L-proline + a quinone = (S)-1-pyrroline-5-carboxylate + a quinol + H(+)</text>
        <dbReference type="Rhea" id="RHEA:23784"/>
        <dbReference type="ChEBI" id="CHEBI:15378"/>
        <dbReference type="ChEBI" id="CHEBI:17388"/>
        <dbReference type="ChEBI" id="CHEBI:24646"/>
        <dbReference type="ChEBI" id="CHEBI:60039"/>
        <dbReference type="ChEBI" id="CHEBI:132124"/>
        <dbReference type="EC" id="1.5.5.2"/>
    </reaction>
</comment>
<evidence type="ECO:0000259" key="6">
    <source>
        <dbReference type="Pfam" id="PF01619"/>
    </source>
</evidence>
<dbReference type="EMBL" id="LT598457">
    <property type="protein sequence ID" value="SCU94009.1"/>
    <property type="molecule type" value="Genomic_DNA"/>
</dbReference>
<dbReference type="PANTHER" id="PTHR13914">
    <property type="entry name" value="PROLINE OXIDASE"/>
    <property type="match status" value="1"/>
</dbReference>
<dbReference type="Proteomes" id="UP000190274">
    <property type="component" value="Chromosome G"/>
</dbReference>
<gene>
    <name evidence="7" type="ORF">LADA_0G06018G</name>
</gene>
<comment type="function">
    <text evidence="5">Converts proline to delta-1-pyrroline-5-carboxylate.</text>
</comment>
<evidence type="ECO:0000256" key="2">
    <source>
        <dbReference type="ARBA" id="ARBA00012695"/>
    </source>
</evidence>
<dbReference type="PANTHER" id="PTHR13914:SF0">
    <property type="entry name" value="PROLINE DEHYDROGENASE 1, MITOCHONDRIAL"/>
    <property type="match status" value="1"/>
</dbReference>
<comment type="cofactor">
    <cofactor evidence="5">
        <name>FAD</name>
        <dbReference type="ChEBI" id="CHEBI:57692"/>
    </cofactor>
</comment>
<dbReference type="InterPro" id="IPR015659">
    <property type="entry name" value="Proline_oxidase"/>
</dbReference>
<dbReference type="GO" id="GO:0010133">
    <property type="term" value="P:L-proline catabolic process to L-glutamate"/>
    <property type="evidence" value="ECO:0007669"/>
    <property type="project" value="EnsemblFungi"/>
</dbReference>
<protein>
    <recommendedName>
        <fullName evidence="2 5">Proline dehydrogenase</fullName>
        <ecNumber evidence="2 5">1.5.5.2</ecNumber>
    </recommendedName>
</protein>
<evidence type="ECO:0000256" key="4">
    <source>
        <dbReference type="ARBA" id="ARBA00023062"/>
    </source>
</evidence>
<organism evidence="7 8">
    <name type="scientific">Lachancea dasiensis</name>
    <dbReference type="NCBI Taxonomy" id="1072105"/>
    <lineage>
        <taxon>Eukaryota</taxon>
        <taxon>Fungi</taxon>
        <taxon>Dikarya</taxon>
        <taxon>Ascomycota</taxon>
        <taxon>Saccharomycotina</taxon>
        <taxon>Saccharomycetes</taxon>
        <taxon>Saccharomycetales</taxon>
        <taxon>Saccharomycetaceae</taxon>
        <taxon>Lachancea</taxon>
    </lineage>
</organism>
<dbReference type="STRING" id="1266660.A0A1G4JSZ0"/>
<dbReference type="InterPro" id="IPR029041">
    <property type="entry name" value="FAD-linked_oxidoreductase-like"/>
</dbReference>
<keyword evidence="5" id="KW-0274">FAD</keyword>
<keyword evidence="3 5" id="KW-0560">Oxidoreductase</keyword>
<dbReference type="Pfam" id="PF01619">
    <property type="entry name" value="Pro_dh"/>
    <property type="match status" value="1"/>
</dbReference>
<dbReference type="GO" id="GO:0004657">
    <property type="term" value="F:proline dehydrogenase activity"/>
    <property type="evidence" value="ECO:0007669"/>
    <property type="project" value="UniProtKB-EC"/>
</dbReference>
<dbReference type="GO" id="GO:0005739">
    <property type="term" value="C:mitochondrion"/>
    <property type="evidence" value="ECO:0007669"/>
    <property type="project" value="EnsemblFungi"/>
</dbReference>
<proteinExistence type="inferred from homology"/>
<dbReference type="SUPFAM" id="SSF51730">
    <property type="entry name" value="FAD-linked oxidoreductase"/>
    <property type="match status" value="1"/>
</dbReference>
<reference evidence="8" key="1">
    <citation type="submission" date="2016-03" db="EMBL/GenBank/DDBJ databases">
        <authorList>
            <person name="Devillers H."/>
        </authorList>
    </citation>
    <scope>NUCLEOTIDE SEQUENCE [LARGE SCALE GENOMIC DNA]</scope>
</reference>
<comment type="similarity">
    <text evidence="1 5">Belongs to the proline oxidase family.</text>
</comment>
<accession>A0A1G4JSZ0</accession>
<dbReference type="EC" id="1.5.5.2" evidence="2 5"/>